<dbReference type="PANTHER" id="PTHR23389:SF21">
    <property type="entry name" value="ATPASE FAMILY AAA DOMAIN-CONTAINING PROTEIN 5"/>
    <property type="match status" value="1"/>
</dbReference>
<evidence type="ECO:0000313" key="2">
    <source>
        <dbReference type="EMBL" id="KAJ4481541.1"/>
    </source>
</evidence>
<gene>
    <name evidence="2" type="ORF">C8J55DRAFT_511979</name>
</gene>
<evidence type="ECO:0000313" key="3">
    <source>
        <dbReference type="Proteomes" id="UP001150238"/>
    </source>
</evidence>
<sequence>MAEGKRSDNAPRISAMPSRKSKLTLKQKSILDLFPKKQKSAATITVNLDDPPLGVQGQRRQESFDSHLNLDYESSELTGESVDIPLISEQTTSSSEQMAPASSLGTLASNSMRFLTPDIEVVEHATGLREDDPIVVDSSPVKLYSQPTRAVPQTLYSIFAPRTRVESSVTPANPAKTPIPHLEVPFPDGSSQHVRGPQTTYNALPISFPPRYQVTTASNTSVHVSDVIGIPSLVETKDEHAHKLRLNASTSHTVRAVHLTSIPTEHLQSHPVIAHLVETATSELDSFSGHSHRLWTDKWRPSRADHVLGNEEQATFLRQWLCALEVHFITASAPPDVNAFAASRTPGRLGKGKTKSTTNEKRGTKRRVIRAVEKRKRQKIDSDDDDDSWIIYSDNVSETESPPIDNLEHTEECVENAYPRLYRRSRRNDSSSTIYHPKHHTFQERLTNTILLSGPNSTGKTAAVYACAAELGWEIFEVYPGVGKRSGANLDNLVGEVGKNHLVRKTQLQNENSGTNPKVDGSLRSAFARGTEKNNGKIWIPNDHRERSTSMNRFGFVEELNSAQHEEHEATARQSLILLEEVDVLFKEDVNFWGSIISLIRDCKRPVILTCNDASLVPVAELPLQDVLNFQLCSTSVATSFLQALCCAEGYLLDRGVLSRFYESPSSSGLDSPRLDLRRAIHNLQLWCPENTTSAGTAICGQEIEDMLNWDWPDDRPLENKSSDASIYQVRQTYSIGSSEAYHAELVSFADCYLLRKVADMPKEMSLNEAASAATDDVLGYRILQTNGSTFRHRQFGYHDLDELIMSTIIELSRGGNSCPRSARDSSILTSTRARIARVQYDETVKEFGHNVVAGRSQIMRRPVFDLDYLPWIRQMVAAEDSQEEVMLRRDGVGVGRKTRNSQKYSRMIELSENARKGLDATVLDWS</sequence>
<accession>A0A9W9AFB8</accession>
<dbReference type="AlphaFoldDB" id="A0A9W9AFB8"/>
<reference evidence="2" key="1">
    <citation type="submission" date="2022-08" db="EMBL/GenBank/DDBJ databases">
        <authorList>
            <consortium name="DOE Joint Genome Institute"/>
            <person name="Min B."/>
            <person name="Riley R."/>
            <person name="Sierra-Patev S."/>
            <person name="Naranjo-Ortiz M."/>
            <person name="Looney B."/>
            <person name="Konkel Z."/>
            <person name="Slot J.C."/>
            <person name="Sakamoto Y."/>
            <person name="Steenwyk J.L."/>
            <person name="Rokas A."/>
            <person name="Carro J."/>
            <person name="Camarero S."/>
            <person name="Ferreira P."/>
            <person name="Molpeceres G."/>
            <person name="Ruiz-Duenas F.J."/>
            <person name="Serrano A."/>
            <person name="Henrissat B."/>
            <person name="Drula E."/>
            <person name="Hughes K.W."/>
            <person name="Mata J.L."/>
            <person name="Ishikawa N.K."/>
            <person name="Vargas-Isla R."/>
            <person name="Ushijima S."/>
            <person name="Smith C.A."/>
            <person name="Ahrendt S."/>
            <person name="Andreopoulos W."/>
            <person name="He G."/>
            <person name="Labutti K."/>
            <person name="Lipzen A."/>
            <person name="Ng V."/>
            <person name="Sandor L."/>
            <person name="Barry K."/>
            <person name="Martinez A.T."/>
            <person name="Xiao Y."/>
            <person name="Gibbons J.G."/>
            <person name="Terashima K."/>
            <person name="Hibbett D.S."/>
            <person name="Grigoriev I.V."/>
        </authorList>
    </citation>
    <scope>NUCLEOTIDE SEQUENCE</scope>
    <source>
        <strain evidence="2">Sp2 HRB7682 ss15</strain>
    </source>
</reference>
<dbReference type="GO" id="GO:0005634">
    <property type="term" value="C:nucleus"/>
    <property type="evidence" value="ECO:0007669"/>
    <property type="project" value="TreeGrafter"/>
</dbReference>
<evidence type="ECO:0000256" key="1">
    <source>
        <dbReference type="SAM" id="MobiDB-lite"/>
    </source>
</evidence>
<dbReference type="SUPFAM" id="SSF52540">
    <property type="entry name" value="P-loop containing nucleoside triphosphate hydrolases"/>
    <property type="match status" value="1"/>
</dbReference>
<dbReference type="EMBL" id="JANVFS010000014">
    <property type="protein sequence ID" value="KAJ4481541.1"/>
    <property type="molecule type" value="Genomic_DNA"/>
</dbReference>
<evidence type="ECO:0008006" key="4">
    <source>
        <dbReference type="Google" id="ProtNLM"/>
    </source>
</evidence>
<name>A0A9W9AFB8_9AGAR</name>
<dbReference type="GO" id="GO:0003677">
    <property type="term" value="F:DNA binding"/>
    <property type="evidence" value="ECO:0007669"/>
    <property type="project" value="TreeGrafter"/>
</dbReference>
<dbReference type="Proteomes" id="UP001150238">
    <property type="component" value="Unassembled WGS sequence"/>
</dbReference>
<organism evidence="2 3">
    <name type="scientific">Lentinula lateritia</name>
    <dbReference type="NCBI Taxonomy" id="40482"/>
    <lineage>
        <taxon>Eukaryota</taxon>
        <taxon>Fungi</taxon>
        <taxon>Dikarya</taxon>
        <taxon>Basidiomycota</taxon>
        <taxon>Agaricomycotina</taxon>
        <taxon>Agaricomycetes</taxon>
        <taxon>Agaricomycetidae</taxon>
        <taxon>Agaricales</taxon>
        <taxon>Marasmiineae</taxon>
        <taxon>Omphalotaceae</taxon>
        <taxon>Lentinula</taxon>
    </lineage>
</organism>
<comment type="caution">
    <text evidence="2">The sequence shown here is derived from an EMBL/GenBank/DDBJ whole genome shotgun (WGS) entry which is preliminary data.</text>
</comment>
<dbReference type="Gene3D" id="3.40.50.300">
    <property type="entry name" value="P-loop containing nucleotide triphosphate hydrolases"/>
    <property type="match status" value="1"/>
</dbReference>
<reference evidence="2" key="2">
    <citation type="journal article" date="2023" name="Proc. Natl. Acad. Sci. U.S.A.">
        <title>A global phylogenomic analysis of the shiitake genus Lentinula.</title>
        <authorList>
            <person name="Sierra-Patev S."/>
            <person name="Min B."/>
            <person name="Naranjo-Ortiz M."/>
            <person name="Looney B."/>
            <person name="Konkel Z."/>
            <person name="Slot J.C."/>
            <person name="Sakamoto Y."/>
            <person name="Steenwyk J.L."/>
            <person name="Rokas A."/>
            <person name="Carro J."/>
            <person name="Camarero S."/>
            <person name="Ferreira P."/>
            <person name="Molpeceres G."/>
            <person name="Ruiz-Duenas F.J."/>
            <person name="Serrano A."/>
            <person name="Henrissat B."/>
            <person name="Drula E."/>
            <person name="Hughes K.W."/>
            <person name="Mata J.L."/>
            <person name="Ishikawa N.K."/>
            <person name="Vargas-Isla R."/>
            <person name="Ushijima S."/>
            <person name="Smith C.A."/>
            <person name="Donoghue J."/>
            <person name="Ahrendt S."/>
            <person name="Andreopoulos W."/>
            <person name="He G."/>
            <person name="LaButti K."/>
            <person name="Lipzen A."/>
            <person name="Ng V."/>
            <person name="Riley R."/>
            <person name="Sandor L."/>
            <person name="Barry K."/>
            <person name="Martinez A.T."/>
            <person name="Xiao Y."/>
            <person name="Gibbons J.G."/>
            <person name="Terashima K."/>
            <person name="Grigoriev I.V."/>
            <person name="Hibbett D."/>
        </authorList>
    </citation>
    <scope>NUCLEOTIDE SEQUENCE</scope>
    <source>
        <strain evidence="2">Sp2 HRB7682 ss15</strain>
    </source>
</reference>
<feature type="region of interest" description="Disordered" evidence="1">
    <location>
        <begin position="1"/>
        <end position="22"/>
    </location>
</feature>
<feature type="region of interest" description="Disordered" evidence="1">
    <location>
        <begin position="341"/>
        <end position="365"/>
    </location>
</feature>
<proteinExistence type="predicted"/>
<protein>
    <recommendedName>
        <fullName evidence="4">P-loop containing nucleoside triphosphate hydrolase protein</fullName>
    </recommendedName>
</protein>
<dbReference type="PANTHER" id="PTHR23389">
    <property type="entry name" value="CHROMOSOME TRANSMISSION FIDELITY FACTOR 18"/>
    <property type="match status" value="1"/>
</dbReference>
<dbReference type="InterPro" id="IPR027417">
    <property type="entry name" value="P-loop_NTPase"/>
</dbReference>